<evidence type="ECO:0000313" key="10">
    <source>
        <dbReference type="EMBL" id="AFU99071.1"/>
    </source>
</evidence>
<evidence type="ECO:0000256" key="7">
    <source>
        <dbReference type="HAMAP-Rule" id="MF_00150"/>
    </source>
</evidence>
<dbReference type="InterPro" id="IPR050085">
    <property type="entry name" value="AGPR"/>
</dbReference>
<keyword evidence="2 7" id="KW-0055">Arginine biosynthesis</keyword>
<proteinExistence type="inferred from homology"/>
<dbReference type="PROSITE" id="PS01224">
    <property type="entry name" value="ARGC"/>
    <property type="match status" value="1"/>
</dbReference>
<keyword evidence="7" id="KW-0963">Cytoplasm</keyword>
<gene>
    <name evidence="7 10" type="primary">argC</name>
    <name evidence="10" type="ordered locus">M5M_09430</name>
</gene>
<dbReference type="SMART" id="SM00859">
    <property type="entry name" value="Semialdhyde_dh"/>
    <property type="match status" value="1"/>
</dbReference>
<dbReference type="HOGENOM" id="CLU_006384_0_1_6"/>
<evidence type="ECO:0000259" key="9">
    <source>
        <dbReference type="SMART" id="SM00859"/>
    </source>
</evidence>
<dbReference type="GO" id="GO:0005737">
    <property type="term" value="C:cytoplasm"/>
    <property type="evidence" value="ECO:0007669"/>
    <property type="project" value="UniProtKB-SubCell"/>
</dbReference>
<comment type="catalytic activity">
    <reaction evidence="6 7">
        <text>N-acetyl-L-glutamate 5-semialdehyde + phosphate + NADP(+) = N-acetyl-L-glutamyl 5-phosphate + NADPH + H(+)</text>
        <dbReference type="Rhea" id="RHEA:21588"/>
        <dbReference type="ChEBI" id="CHEBI:15378"/>
        <dbReference type="ChEBI" id="CHEBI:29123"/>
        <dbReference type="ChEBI" id="CHEBI:43474"/>
        <dbReference type="ChEBI" id="CHEBI:57783"/>
        <dbReference type="ChEBI" id="CHEBI:57936"/>
        <dbReference type="ChEBI" id="CHEBI:58349"/>
        <dbReference type="EC" id="1.2.1.38"/>
    </reaction>
</comment>
<dbReference type="NCBIfam" id="TIGR01850">
    <property type="entry name" value="argC"/>
    <property type="match status" value="1"/>
</dbReference>
<dbReference type="eggNOG" id="COG0002">
    <property type="taxonomic scope" value="Bacteria"/>
</dbReference>
<keyword evidence="3 7" id="KW-0028">Amino-acid biosynthesis</keyword>
<name>K4KJ50_SIMAS</name>
<dbReference type="STRING" id="1117647.M5M_09430"/>
<evidence type="ECO:0000313" key="11">
    <source>
        <dbReference type="Proteomes" id="UP000000466"/>
    </source>
</evidence>
<evidence type="ECO:0000256" key="4">
    <source>
        <dbReference type="ARBA" id="ARBA00022857"/>
    </source>
</evidence>
<dbReference type="Proteomes" id="UP000000466">
    <property type="component" value="Chromosome"/>
</dbReference>
<evidence type="ECO:0000256" key="5">
    <source>
        <dbReference type="ARBA" id="ARBA00023002"/>
    </source>
</evidence>
<dbReference type="Gene3D" id="3.40.50.720">
    <property type="entry name" value="NAD(P)-binding Rossmann-like Domain"/>
    <property type="match status" value="1"/>
</dbReference>
<dbReference type="RefSeq" id="WP_015047235.1">
    <property type="nucleotide sequence ID" value="NC_018868.3"/>
</dbReference>
<dbReference type="InterPro" id="IPR058924">
    <property type="entry name" value="AGPR_dimerisation_dom"/>
</dbReference>
<dbReference type="InterPro" id="IPR000534">
    <property type="entry name" value="Semialdehyde_DH_NAD-bd"/>
</dbReference>
<dbReference type="InterPro" id="IPR036291">
    <property type="entry name" value="NAD(P)-bd_dom_sf"/>
</dbReference>
<evidence type="ECO:0000256" key="6">
    <source>
        <dbReference type="ARBA" id="ARBA00050557"/>
    </source>
</evidence>
<comment type="function">
    <text evidence="7">Catalyzes the NADPH-dependent reduction of N-acetyl-5-glutamyl phosphate to yield N-acetyl-L-glutamate 5-semialdehyde.</text>
</comment>
<feature type="active site" evidence="7 8">
    <location>
        <position position="150"/>
    </location>
</feature>
<dbReference type="SUPFAM" id="SSF55347">
    <property type="entry name" value="Glyceraldehyde-3-phosphate dehydrogenase-like, C-terminal domain"/>
    <property type="match status" value="1"/>
</dbReference>
<dbReference type="CDD" id="cd23934">
    <property type="entry name" value="AGPR_1_C"/>
    <property type="match status" value="1"/>
</dbReference>
<protein>
    <recommendedName>
        <fullName evidence="7">N-acetyl-gamma-glutamyl-phosphate reductase</fullName>
        <shortName evidence="7">AGPR</shortName>
        <ecNumber evidence="7">1.2.1.38</ecNumber>
    </recommendedName>
    <alternativeName>
        <fullName evidence="7">N-acetyl-glutamate semialdehyde dehydrogenase</fullName>
        <shortName evidence="7">NAGSA dehydrogenase</shortName>
    </alternativeName>
</protein>
<dbReference type="SUPFAM" id="SSF51735">
    <property type="entry name" value="NAD(P)-binding Rossmann-fold domains"/>
    <property type="match status" value="1"/>
</dbReference>
<sequence length="347" mass="37391">MIKAGIVGGTGYTGVELLRLLAVHPKVKVDVITSRAEEGVPVTQLFTNLRGHYDELAFSVPDPDRLGECDVVFFATPHGVAQAMMPELMKRGVRVVDLSADFRIRDAELWAKWYGKPHGCPELIGSAVYGLPEVNRHLIADAQLIACPGCYPTATQLGFLPLLENNLVDPSRLIANAASGTSGAGRQASIDNLLSEVADSFKAYGSAGHRHLPEIEQGLNAVLPKGVGRAQLTFVPHLLPMVRGIHATLYATLRGDACDLQALYEERYANEPFVDVLPAGSHPQTRSVKSSNMCRIAVCRPQQRDTVVVMSVIDNLTKGASGQAIQNMNIMFGFDETMGLAAPALLP</sequence>
<reference evidence="10 11" key="1">
    <citation type="journal article" date="2013" name="Genome Announc.">
        <title>Complete genome sequence of Simiduia agarivorans SA1(T), a marine bacterium able to degrade a variety of polysaccharides.</title>
        <authorList>
            <person name="Lin S.Y."/>
            <person name="Shieh W.Y."/>
            <person name="Chen J.S."/>
            <person name="Tang S.L."/>
        </authorList>
    </citation>
    <scope>NUCLEOTIDE SEQUENCE [LARGE SCALE GENOMIC DNA]</scope>
    <source>
        <strain evidence="11">DSM 21679 / JCM 13881 / BCRC 17597 / SA1</strain>
    </source>
</reference>
<keyword evidence="5 7" id="KW-0560">Oxidoreductase</keyword>
<dbReference type="InterPro" id="IPR023013">
    <property type="entry name" value="AGPR_AS"/>
</dbReference>
<organism evidence="10 11">
    <name type="scientific">Simiduia agarivorans (strain DSM 21679 / JCM 13881 / BCRC 17597 / SA1)</name>
    <dbReference type="NCBI Taxonomy" id="1117647"/>
    <lineage>
        <taxon>Bacteria</taxon>
        <taxon>Pseudomonadati</taxon>
        <taxon>Pseudomonadota</taxon>
        <taxon>Gammaproteobacteria</taxon>
        <taxon>Cellvibrionales</taxon>
        <taxon>Cellvibrionaceae</taxon>
        <taxon>Simiduia</taxon>
    </lineage>
</organism>
<comment type="pathway">
    <text evidence="1 7">Amino-acid biosynthesis; L-arginine biosynthesis; N(2)-acetyl-L-ornithine from L-glutamate: step 3/4.</text>
</comment>
<dbReference type="FunFam" id="3.30.360.10:FF:000014">
    <property type="entry name" value="N-acetyl-gamma-glutamyl-phosphate reductase"/>
    <property type="match status" value="1"/>
</dbReference>
<dbReference type="GO" id="GO:0070401">
    <property type="term" value="F:NADP+ binding"/>
    <property type="evidence" value="ECO:0007669"/>
    <property type="project" value="InterPro"/>
</dbReference>
<dbReference type="Pfam" id="PF01118">
    <property type="entry name" value="Semialdhyde_dh"/>
    <property type="match status" value="1"/>
</dbReference>
<keyword evidence="4 7" id="KW-0521">NADP</keyword>
<dbReference type="GO" id="GO:0003942">
    <property type="term" value="F:N-acetyl-gamma-glutamyl-phosphate reductase activity"/>
    <property type="evidence" value="ECO:0007669"/>
    <property type="project" value="UniProtKB-UniRule"/>
</dbReference>
<dbReference type="CDD" id="cd17895">
    <property type="entry name" value="AGPR_1_N"/>
    <property type="match status" value="1"/>
</dbReference>
<dbReference type="GO" id="GO:0051287">
    <property type="term" value="F:NAD binding"/>
    <property type="evidence" value="ECO:0007669"/>
    <property type="project" value="InterPro"/>
</dbReference>
<dbReference type="Pfam" id="PF22698">
    <property type="entry name" value="Semialdhyde_dhC_1"/>
    <property type="match status" value="1"/>
</dbReference>
<evidence type="ECO:0000256" key="1">
    <source>
        <dbReference type="ARBA" id="ARBA00004862"/>
    </source>
</evidence>
<dbReference type="GO" id="GO:0006526">
    <property type="term" value="P:L-arginine biosynthetic process"/>
    <property type="evidence" value="ECO:0007669"/>
    <property type="project" value="UniProtKB-UniRule"/>
</dbReference>
<dbReference type="AlphaFoldDB" id="K4KJ50"/>
<keyword evidence="11" id="KW-1185">Reference proteome</keyword>
<accession>K4KJ50</accession>
<comment type="subcellular location">
    <subcellularLocation>
        <location evidence="7">Cytoplasm</location>
    </subcellularLocation>
</comment>
<dbReference type="InterPro" id="IPR000706">
    <property type="entry name" value="AGPR_type-1"/>
</dbReference>
<evidence type="ECO:0000256" key="2">
    <source>
        <dbReference type="ARBA" id="ARBA00022571"/>
    </source>
</evidence>
<dbReference type="PANTHER" id="PTHR32338">
    <property type="entry name" value="N-ACETYL-GAMMA-GLUTAMYL-PHOSPHATE REDUCTASE, CHLOROPLASTIC-RELATED-RELATED"/>
    <property type="match status" value="1"/>
</dbReference>
<dbReference type="OrthoDB" id="9801289at2"/>
<dbReference type="KEGG" id="saga:M5M_09430"/>
<evidence type="ECO:0000256" key="8">
    <source>
        <dbReference type="PROSITE-ProRule" id="PRU10010"/>
    </source>
</evidence>
<dbReference type="PANTHER" id="PTHR32338:SF10">
    <property type="entry name" value="N-ACETYL-GAMMA-GLUTAMYL-PHOSPHATE REDUCTASE, CHLOROPLASTIC-RELATED"/>
    <property type="match status" value="1"/>
</dbReference>
<dbReference type="HAMAP" id="MF_00150">
    <property type="entry name" value="ArgC_type1"/>
    <property type="match status" value="1"/>
</dbReference>
<dbReference type="EC" id="1.2.1.38" evidence="7"/>
<dbReference type="UniPathway" id="UPA00068">
    <property type="reaction ID" value="UER00108"/>
</dbReference>
<dbReference type="EMBL" id="CP003746">
    <property type="protein sequence ID" value="AFU99071.1"/>
    <property type="molecule type" value="Genomic_DNA"/>
</dbReference>
<evidence type="ECO:0000256" key="3">
    <source>
        <dbReference type="ARBA" id="ARBA00022605"/>
    </source>
</evidence>
<dbReference type="Gene3D" id="3.30.360.10">
    <property type="entry name" value="Dihydrodipicolinate Reductase, domain 2"/>
    <property type="match status" value="1"/>
</dbReference>
<feature type="domain" description="Semialdehyde dehydrogenase NAD-binding" evidence="9">
    <location>
        <begin position="3"/>
        <end position="142"/>
    </location>
</feature>
<comment type="similarity">
    <text evidence="7">Belongs to the NAGSA dehydrogenase family. Type 1 subfamily.</text>
</comment>